<feature type="compositionally biased region" description="Basic and acidic residues" evidence="1">
    <location>
        <begin position="38"/>
        <end position="64"/>
    </location>
</feature>
<dbReference type="EMBL" id="AGNL01020716">
    <property type="protein sequence ID" value="EJK60757.1"/>
    <property type="molecule type" value="Genomic_DNA"/>
</dbReference>
<evidence type="ECO:0000256" key="1">
    <source>
        <dbReference type="SAM" id="MobiDB-lite"/>
    </source>
</evidence>
<dbReference type="Proteomes" id="UP000266841">
    <property type="component" value="Unassembled WGS sequence"/>
</dbReference>
<protein>
    <submittedName>
        <fullName evidence="2">Uncharacterized protein</fullName>
    </submittedName>
</protein>
<feature type="region of interest" description="Disordered" evidence="1">
    <location>
        <begin position="1"/>
        <end position="129"/>
    </location>
</feature>
<sequence length="129" mass="13525">ARGRLVHRRERREGGPGAPGAAEAGARGDGGPAQSRLDVPRHVPEEVAVVRREERPVRPGDSGERRRRREAGSHPSPPAHGGGPSWPSLGDFPPPPGGTGGKPRRQQAAKPAGSWGKPVQAKKKSAWGA</sequence>
<feature type="non-terminal residue" evidence="2">
    <location>
        <position position="1"/>
    </location>
</feature>
<feature type="compositionally biased region" description="Basic residues" evidence="1">
    <location>
        <begin position="1"/>
        <end position="10"/>
    </location>
</feature>
<feature type="compositionally biased region" description="Basic residues" evidence="1">
    <location>
        <begin position="120"/>
        <end position="129"/>
    </location>
</feature>
<evidence type="ECO:0000313" key="3">
    <source>
        <dbReference type="Proteomes" id="UP000266841"/>
    </source>
</evidence>
<gene>
    <name evidence="2" type="ORF">THAOC_18838</name>
</gene>
<reference evidence="2 3" key="1">
    <citation type="journal article" date="2012" name="Genome Biol.">
        <title>Genome and low-iron response of an oceanic diatom adapted to chronic iron limitation.</title>
        <authorList>
            <person name="Lommer M."/>
            <person name="Specht M."/>
            <person name="Roy A.S."/>
            <person name="Kraemer L."/>
            <person name="Andreson R."/>
            <person name="Gutowska M.A."/>
            <person name="Wolf J."/>
            <person name="Bergner S.V."/>
            <person name="Schilhabel M.B."/>
            <person name="Klostermeier U.C."/>
            <person name="Beiko R.G."/>
            <person name="Rosenstiel P."/>
            <person name="Hippler M."/>
            <person name="Laroche J."/>
        </authorList>
    </citation>
    <scope>NUCLEOTIDE SEQUENCE [LARGE SCALE GENOMIC DNA]</scope>
    <source>
        <strain evidence="2 3">CCMP1005</strain>
    </source>
</reference>
<comment type="caution">
    <text evidence="2">The sequence shown here is derived from an EMBL/GenBank/DDBJ whole genome shotgun (WGS) entry which is preliminary data.</text>
</comment>
<proteinExistence type="predicted"/>
<name>K0SR22_THAOC</name>
<evidence type="ECO:0000313" key="2">
    <source>
        <dbReference type="EMBL" id="EJK60757.1"/>
    </source>
</evidence>
<accession>K0SR22</accession>
<keyword evidence="3" id="KW-1185">Reference proteome</keyword>
<organism evidence="2 3">
    <name type="scientific">Thalassiosira oceanica</name>
    <name type="common">Marine diatom</name>
    <dbReference type="NCBI Taxonomy" id="159749"/>
    <lineage>
        <taxon>Eukaryota</taxon>
        <taxon>Sar</taxon>
        <taxon>Stramenopiles</taxon>
        <taxon>Ochrophyta</taxon>
        <taxon>Bacillariophyta</taxon>
        <taxon>Coscinodiscophyceae</taxon>
        <taxon>Thalassiosirophycidae</taxon>
        <taxon>Thalassiosirales</taxon>
        <taxon>Thalassiosiraceae</taxon>
        <taxon>Thalassiosira</taxon>
    </lineage>
</organism>
<dbReference type="AlphaFoldDB" id="K0SR22"/>